<evidence type="ECO:0000256" key="6">
    <source>
        <dbReference type="HAMAP-Rule" id="MF_00361"/>
    </source>
</evidence>
<dbReference type="Pfam" id="PF01513">
    <property type="entry name" value="NAD_kinase"/>
    <property type="match status" value="1"/>
</dbReference>
<evidence type="ECO:0000256" key="5">
    <source>
        <dbReference type="ARBA" id="ARBA00047925"/>
    </source>
</evidence>
<dbReference type="PANTHER" id="PTHR20275:SF0">
    <property type="entry name" value="NAD KINASE"/>
    <property type="match status" value="1"/>
</dbReference>
<comment type="caution">
    <text evidence="7">The sequence shown here is derived from an EMBL/GenBank/DDBJ whole genome shotgun (WGS) entry which is preliminary data.</text>
</comment>
<feature type="active site" description="Proton acceptor" evidence="6">
    <location>
        <position position="66"/>
    </location>
</feature>
<organism evidence="7 8">
    <name type="scientific">Marispirochaeta aestuarii</name>
    <dbReference type="NCBI Taxonomy" id="1963862"/>
    <lineage>
        <taxon>Bacteria</taxon>
        <taxon>Pseudomonadati</taxon>
        <taxon>Spirochaetota</taxon>
        <taxon>Spirochaetia</taxon>
        <taxon>Spirochaetales</taxon>
        <taxon>Spirochaetaceae</taxon>
        <taxon>Marispirochaeta</taxon>
    </lineage>
</organism>
<keyword evidence="1 6" id="KW-0808">Transferase</keyword>
<evidence type="ECO:0000256" key="1">
    <source>
        <dbReference type="ARBA" id="ARBA00022679"/>
    </source>
</evidence>
<protein>
    <recommendedName>
        <fullName evidence="6">NAD kinase</fullName>
        <ecNumber evidence="6">2.7.1.23</ecNumber>
    </recommendedName>
    <alternativeName>
        <fullName evidence="6">ATP-dependent NAD kinase</fullName>
    </alternativeName>
</protein>
<feature type="binding site" evidence="6">
    <location>
        <begin position="140"/>
        <end position="141"/>
    </location>
    <ligand>
        <name>NAD(+)</name>
        <dbReference type="ChEBI" id="CHEBI:57540"/>
    </ligand>
</feature>
<keyword evidence="2 6" id="KW-0418">Kinase</keyword>
<proteinExistence type="inferred from homology"/>
<dbReference type="GO" id="GO:0006741">
    <property type="term" value="P:NADP+ biosynthetic process"/>
    <property type="evidence" value="ECO:0007669"/>
    <property type="project" value="UniProtKB-UniRule"/>
</dbReference>
<evidence type="ECO:0000256" key="4">
    <source>
        <dbReference type="ARBA" id="ARBA00023027"/>
    </source>
</evidence>
<keyword evidence="4 6" id="KW-0520">NAD</keyword>
<feature type="binding site" evidence="6">
    <location>
        <position position="168"/>
    </location>
    <ligand>
        <name>NAD(+)</name>
        <dbReference type="ChEBI" id="CHEBI:57540"/>
    </ligand>
</feature>
<dbReference type="STRING" id="1963862.B4O97_13415"/>
<evidence type="ECO:0000256" key="3">
    <source>
        <dbReference type="ARBA" id="ARBA00022857"/>
    </source>
</evidence>
<accession>A0A1Y1RW54</accession>
<dbReference type="EMBL" id="MWQY01000014">
    <property type="protein sequence ID" value="ORC34306.1"/>
    <property type="molecule type" value="Genomic_DNA"/>
</dbReference>
<dbReference type="GO" id="GO:0046872">
    <property type="term" value="F:metal ion binding"/>
    <property type="evidence" value="ECO:0007669"/>
    <property type="project" value="UniProtKB-UniRule"/>
</dbReference>
<keyword evidence="6" id="KW-0067">ATP-binding</keyword>
<dbReference type="InterPro" id="IPR016064">
    <property type="entry name" value="NAD/diacylglycerol_kinase_sf"/>
</dbReference>
<dbReference type="SUPFAM" id="SSF111331">
    <property type="entry name" value="NAD kinase/diacylglycerol kinase-like"/>
    <property type="match status" value="1"/>
</dbReference>
<dbReference type="Proteomes" id="UP000192343">
    <property type="component" value="Unassembled WGS sequence"/>
</dbReference>
<dbReference type="Gene3D" id="3.40.50.10330">
    <property type="entry name" value="Probable inorganic polyphosphate/atp-NAD kinase, domain 1"/>
    <property type="match status" value="1"/>
</dbReference>
<dbReference type="InterPro" id="IPR017437">
    <property type="entry name" value="ATP-NAD_kinase_PpnK-typ_C"/>
</dbReference>
<dbReference type="GO" id="GO:0005524">
    <property type="term" value="F:ATP binding"/>
    <property type="evidence" value="ECO:0007669"/>
    <property type="project" value="UniProtKB-KW"/>
</dbReference>
<comment type="similarity">
    <text evidence="6">Belongs to the NAD kinase family.</text>
</comment>
<comment type="catalytic activity">
    <reaction evidence="5 6">
        <text>NAD(+) + ATP = ADP + NADP(+) + H(+)</text>
        <dbReference type="Rhea" id="RHEA:18629"/>
        <dbReference type="ChEBI" id="CHEBI:15378"/>
        <dbReference type="ChEBI" id="CHEBI:30616"/>
        <dbReference type="ChEBI" id="CHEBI:57540"/>
        <dbReference type="ChEBI" id="CHEBI:58349"/>
        <dbReference type="ChEBI" id="CHEBI:456216"/>
        <dbReference type="EC" id="2.7.1.23"/>
    </reaction>
</comment>
<dbReference type="EC" id="2.7.1.23" evidence="6"/>
<keyword evidence="3 6" id="KW-0521">NADP</keyword>
<feature type="binding site" evidence="6">
    <location>
        <position position="151"/>
    </location>
    <ligand>
        <name>NAD(+)</name>
        <dbReference type="ChEBI" id="CHEBI:57540"/>
    </ligand>
</feature>
<dbReference type="HAMAP" id="MF_00361">
    <property type="entry name" value="NAD_kinase"/>
    <property type="match status" value="1"/>
</dbReference>
<dbReference type="AlphaFoldDB" id="A0A1Y1RW54"/>
<dbReference type="Gene3D" id="2.60.200.30">
    <property type="entry name" value="Probable inorganic polyphosphate/atp-NAD kinase, domain 2"/>
    <property type="match status" value="1"/>
</dbReference>
<feature type="binding site" evidence="6">
    <location>
        <position position="241"/>
    </location>
    <ligand>
        <name>NAD(+)</name>
        <dbReference type="ChEBI" id="CHEBI:57540"/>
    </ligand>
</feature>
<dbReference type="GO" id="GO:0003951">
    <property type="term" value="F:NAD+ kinase activity"/>
    <property type="evidence" value="ECO:0007669"/>
    <property type="project" value="UniProtKB-UniRule"/>
</dbReference>
<evidence type="ECO:0000313" key="8">
    <source>
        <dbReference type="Proteomes" id="UP000192343"/>
    </source>
</evidence>
<dbReference type="Pfam" id="PF20143">
    <property type="entry name" value="NAD_kinase_C"/>
    <property type="match status" value="1"/>
</dbReference>
<keyword evidence="6" id="KW-0547">Nucleotide-binding</keyword>
<feature type="binding site" evidence="6">
    <location>
        <begin position="66"/>
        <end position="67"/>
    </location>
    <ligand>
        <name>NAD(+)</name>
        <dbReference type="ChEBI" id="CHEBI:57540"/>
    </ligand>
</feature>
<comment type="subcellular location">
    <subcellularLocation>
        <location evidence="6">Cytoplasm</location>
    </subcellularLocation>
</comment>
<sequence>MQREVKRALLVANCLKEKAESLISDIGSYLQEHRIFYTVNRITGKPDISSFSEENAADIVFSLGGDGTVLYTARALAGLNVPILAVNIGSLGFITEVTLDEWKEAFEKYRSGILGLSERVLVNVSVERRGEIVREFEGLNDAVVASDGISKVVRLSVDISDTPVGKYRADGIIVSTPTGSTAYSAAAGGPILDPEMEALVLNPICPFTLSNRTIVVNGDRCITILVEKDQRTRIILTMDGQIVFPLEPEDKLHIRRSSRKVSLIRSDKRNFYEVLRTKLNWSGGPDA</sequence>
<comment type="cofactor">
    <cofactor evidence="6">
        <name>a divalent metal cation</name>
        <dbReference type="ChEBI" id="CHEBI:60240"/>
    </cofactor>
</comment>
<dbReference type="GO" id="GO:0051287">
    <property type="term" value="F:NAD binding"/>
    <property type="evidence" value="ECO:0007669"/>
    <property type="project" value="UniProtKB-ARBA"/>
</dbReference>
<dbReference type="GO" id="GO:0005737">
    <property type="term" value="C:cytoplasm"/>
    <property type="evidence" value="ECO:0007669"/>
    <property type="project" value="UniProtKB-SubCell"/>
</dbReference>
<comment type="function">
    <text evidence="6">Involved in the regulation of the intracellular balance of NAD and NADP, and is a key enzyme in the biosynthesis of NADP. Catalyzes specifically the phosphorylation on 2'-hydroxyl of the adenosine moiety of NAD to yield NADP.</text>
</comment>
<keyword evidence="6" id="KW-0963">Cytoplasm</keyword>
<evidence type="ECO:0000313" key="7">
    <source>
        <dbReference type="EMBL" id="ORC34306.1"/>
    </source>
</evidence>
<dbReference type="GO" id="GO:0019674">
    <property type="term" value="P:NAD+ metabolic process"/>
    <property type="evidence" value="ECO:0007669"/>
    <property type="project" value="InterPro"/>
</dbReference>
<reference evidence="7 8" key="1">
    <citation type="submission" date="2017-03" db="EMBL/GenBank/DDBJ databases">
        <title>Draft Genome sequence of Marispirochaeta sp. strain JC444.</title>
        <authorList>
            <person name="Shivani Y."/>
            <person name="Subhash Y."/>
            <person name="Sasikala C."/>
            <person name="Ramana C."/>
        </authorList>
    </citation>
    <scope>NUCLEOTIDE SEQUENCE [LARGE SCALE GENOMIC DNA]</scope>
    <source>
        <strain evidence="7 8">JC444</strain>
    </source>
</reference>
<dbReference type="RefSeq" id="WP_083051558.1">
    <property type="nucleotide sequence ID" value="NZ_CAXXQO010000004.1"/>
</dbReference>
<evidence type="ECO:0000256" key="2">
    <source>
        <dbReference type="ARBA" id="ARBA00022777"/>
    </source>
</evidence>
<dbReference type="OrthoDB" id="9774737at2"/>
<dbReference type="PANTHER" id="PTHR20275">
    <property type="entry name" value="NAD KINASE"/>
    <property type="match status" value="1"/>
</dbReference>
<comment type="caution">
    <text evidence="6">Lacks conserved residue(s) required for the propagation of feature annotation.</text>
</comment>
<keyword evidence="8" id="KW-1185">Reference proteome</keyword>
<dbReference type="InterPro" id="IPR002504">
    <property type="entry name" value="NADK"/>
</dbReference>
<dbReference type="InterPro" id="IPR017438">
    <property type="entry name" value="ATP-NAD_kinase_N"/>
</dbReference>
<name>A0A1Y1RW54_9SPIO</name>
<feature type="binding site" evidence="6">
    <location>
        <position position="170"/>
    </location>
    <ligand>
        <name>NAD(+)</name>
        <dbReference type="ChEBI" id="CHEBI:57540"/>
    </ligand>
</feature>
<gene>
    <name evidence="6" type="primary">nadK</name>
    <name evidence="7" type="ORF">B4O97_13415</name>
</gene>